<dbReference type="PANTHER" id="PTHR30055:SF234">
    <property type="entry name" value="HTH-TYPE TRANSCRIPTIONAL REGULATOR BETI"/>
    <property type="match status" value="1"/>
</dbReference>
<proteinExistence type="predicted"/>
<dbReference type="STRING" id="415747.SAMN03097708_03216"/>
<dbReference type="EMBL" id="FMWD01000017">
    <property type="protein sequence ID" value="SCZ67861.1"/>
    <property type="molecule type" value="Genomic_DNA"/>
</dbReference>
<protein>
    <submittedName>
        <fullName evidence="6">Transcriptional regulator, TetR family</fullName>
    </submittedName>
</protein>
<dbReference type="GO" id="GO:0003700">
    <property type="term" value="F:DNA-binding transcription factor activity"/>
    <property type="evidence" value="ECO:0007669"/>
    <property type="project" value="TreeGrafter"/>
</dbReference>
<feature type="DNA-binding region" description="H-T-H motif" evidence="4">
    <location>
        <begin position="34"/>
        <end position="53"/>
    </location>
</feature>
<evidence type="ECO:0000256" key="3">
    <source>
        <dbReference type="ARBA" id="ARBA00023163"/>
    </source>
</evidence>
<dbReference type="OrthoDB" id="5816932at2"/>
<dbReference type="GO" id="GO:0000976">
    <property type="term" value="F:transcription cis-regulatory region binding"/>
    <property type="evidence" value="ECO:0007669"/>
    <property type="project" value="TreeGrafter"/>
</dbReference>
<evidence type="ECO:0000259" key="5">
    <source>
        <dbReference type="PROSITE" id="PS50977"/>
    </source>
</evidence>
<reference evidence="6 7" key="1">
    <citation type="submission" date="2016-10" db="EMBL/GenBank/DDBJ databases">
        <authorList>
            <person name="de Groot N.N."/>
        </authorList>
    </citation>
    <scope>NUCLEOTIDE SEQUENCE [LARGE SCALE GENOMIC DNA]</scope>
    <source>
        <strain evidence="6 7">HLD2</strain>
    </source>
</reference>
<name>A0A1G5R334_9GAMM</name>
<dbReference type="InterPro" id="IPR001647">
    <property type="entry name" value="HTH_TetR"/>
</dbReference>
<dbReference type="SUPFAM" id="SSF48498">
    <property type="entry name" value="Tetracyclin repressor-like, C-terminal domain"/>
    <property type="match status" value="1"/>
</dbReference>
<dbReference type="Pfam" id="PF16925">
    <property type="entry name" value="TetR_C_13"/>
    <property type="match status" value="1"/>
</dbReference>
<dbReference type="InterPro" id="IPR036271">
    <property type="entry name" value="Tet_transcr_reg_TetR-rel_C_sf"/>
</dbReference>
<dbReference type="InterPro" id="IPR009057">
    <property type="entry name" value="Homeodomain-like_sf"/>
</dbReference>
<keyword evidence="2 4" id="KW-0238">DNA-binding</keyword>
<evidence type="ECO:0000256" key="1">
    <source>
        <dbReference type="ARBA" id="ARBA00023015"/>
    </source>
</evidence>
<evidence type="ECO:0000256" key="4">
    <source>
        <dbReference type="PROSITE-ProRule" id="PRU00335"/>
    </source>
</evidence>
<keyword evidence="7" id="KW-1185">Reference proteome</keyword>
<gene>
    <name evidence="6" type="ORF">SAMN03097708_03216</name>
</gene>
<dbReference type="RefSeq" id="WP_092999208.1">
    <property type="nucleotide sequence ID" value="NZ_FMWD01000017.1"/>
</dbReference>
<dbReference type="Gene3D" id="1.10.357.10">
    <property type="entry name" value="Tetracycline Repressor, domain 2"/>
    <property type="match status" value="1"/>
</dbReference>
<dbReference type="AlphaFoldDB" id="A0A1G5R334"/>
<dbReference type="InterPro" id="IPR050109">
    <property type="entry name" value="HTH-type_TetR-like_transc_reg"/>
</dbReference>
<keyword evidence="1" id="KW-0805">Transcription regulation</keyword>
<feature type="domain" description="HTH tetR-type" evidence="5">
    <location>
        <begin position="11"/>
        <end position="71"/>
    </location>
</feature>
<organism evidence="6 7">
    <name type="scientific">Thiohalomonas denitrificans</name>
    <dbReference type="NCBI Taxonomy" id="415747"/>
    <lineage>
        <taxon>Bacteria</taxon>
        <taxon>Pseudomonadati</taxon>
        <taxon>Pseudomonadota</taxon>
        <taxon>Gammaproteobacteria</taxon>
        <taxon>Thiohalomonadales</taxon>
        <taxon>Thiohalomonadaceae</taxon>
        <taxon>Thiohalomonas</taxon>
    </lineage>
</organism>
<accession>A0A1G5R334</accession>
<dbReference type="SUPFAM" id="SSF46689">
    <property type="entry name" value="Homeodomain-like"/>
    <property type="match status" value="1"/>
</dbReference>
<keyword evidence="3" id="KW-0804">Transcription</keyword>
<evidence type="ECO:0000313" key="7">
    <source>
        <dbReference type="Proteomes" id="UP000199648"/>
    </source>
</evidence>
<dbReference type="Pfam" id="PF00440">
    <property type="entry name" value="TetR_N"/>
    <property type="match status" value="1"/>
</dbReference>
<dbReference type="PANTHER" id="PTHR30055">
    <property type="entry name" value="HTH-TYPE TRANSCRIPTIONAL REGULATOR RUTR"/>
    <property type="match status" value="1"/>
</dbReference>
<dbReference type="InterPro" id="IPR011075">
    <property type="entry name" value="TetR_C"/>
</dbReference>
<dbReference type="PROSITE" id="PS50977">
    <property type="entry name" value="HTH_TETR_2"/>
    <property type="match status" value="1"/>
</dbReference>
<evidence type="ECO:0000313" key="6">
    <source>
        <dbReference type="EMBL" id="SCZ67861.1"/>
    </source>
</evidence>
<sequence length="203" mass="22312">MGPHRKHLPADERRAATVEAVVQLAAEQNPSQITTTAIAKYMGLTQGALFKHFPTKDAILQAVMEWVAERLLARVDKAARAATSPIAAVEAMFMAHVEFVTEHPGVPRMLFGELQRAEMTAPKRMVQTLIRRYGERLHHSIEEGKAAGQLPAALDAEAAITLLTGMIQGLVMQTLLAGDVGRIRRDAPRVFAIYLRGIVSEER</sequence>
<dbReference type="Proteomes" id="UP000199648">
    <property type="component" value="Unassembled WGS sequence"/>
</dbReference>
<evidence type="ECO:0000256" key="2">
    <source>
        <dbReference type="ARBA" id="ARBA00023125"/>
    </source>
</evidence>